<proteinExistence type="predicted"/>
<gene>
    <name evidence="1" type="ORF">NPIL_411381</name>
</gene>
<protein>
    <submittedName>
        <fullName evidence="1">Uncharacterized protein</fullName>
    </submittedName>
</protein>
<name>A0A8X6MDU5_NEPPI</name>
<organism evidence="1 2">
    <name type="scientific">Nephila pilipes</name>
    <name type="common">Giant wood spider</name>
    <name type="synonym">Nephila maculata</name>
    <dbReference type="NCBI Taxonomy" id="299642"/>
    <lineage>
        <taxon>Eukaryota</taxon>
        <taxon>Metazoa</taxon>
        <taxon>Ecdysozoa</taxon>
        <taxon>Arthropoda</taxon>
        <taxon>Chelicerata</taxon>
        <taxon>Arachnida</taxon>
        <taxon>Araneae</taxon>
        <taxon>Araneomorphae</taxon>
        <taxon>Entelegynae</taxon>
        <taxon>Araneoidea</taxon>
        <taxon>Nephilidae</taxon>
        <taxon>Nephila</taxon>
    </lineage>
</organism>
<evidence type="ECO:0000313" key="1">
    <source>
        <dbReference type="EMBL" id="GFS49450.1"/>
    </source>
</evidence>
<accession>A0A8X6MDU5</accession>
<evidence type="ECO:0000313" key="2">
    <source>
        <dbReference type="Proteomes" id="UP000887013"/>
    </source>
</evidence>
<sequence length="102" mass="11682">MQNANAVADVYAEEESVLVADFTSRGKKGEKFATDKTTPKSNHVMGLTVDANLMLPAMFHFTSHKGIDLFRFRNCYTKIWQPCLTFPMTANLQLRIYHIHRC</sequence>
<dbReference type="AlphaFoldDB" id="A0A8X6MDU5"/>
<comment type="caution">
    <text evidence="1">The sequence shown here is derived from an EMBL/GenBank/DDBJ whole genome shotgun (WGS) entry which is preliminary data.</text>
</comment>
<dbReference type="Proteomes" id="UP000887013">
    <property type="component" value="Unassembled WGS sequence"/>
</dbReference>
<reference evidence="1" key="1">
    <citation type="submission" date="2020-08" db="EMBL/GenBank/DDBJ databases">
        <title>Multicomponent nature underlies the extraordinary mechanical properties of spider dragline silk.</title>
        <authorList>
            <person name="Kono N."/>
            <person name="Nakamura H."/>
            <person name="Mori M."/>
            <person name="Yoshida Y."/>
            <person name="Ohtoshi R."/>
            <person name="Malay A.D."/>
            <person name="Moran D.A.P."/>
            <person name="Tomita M."/>
            <person name="Numata K."/>
            <person name="Arakawa K."/>
        </authorList>
    </citation>
    <scope>NUCLEOTIDE SEQUENCE</scope>
</reference>
<keyword evidence="2" id="KW-1185">Reference proteome</keyword>
<dbReference type="EMBL" id="BMAW01045360">
    <property type="protein sequence ID" value="GFS49450.1"/>
    <property type="molecule type" value="Genomic_DNA"/>
</dbReference>